<dbReference type="PANTHER" id="PTHR43708:SF3">
    <property type="entry name" value="OXIDOREDUCTASE"/>
    <property type="match status" value="1"/>
</dbReference>
<dbReference type="Pfam" id="PF01408">
    <property type="entry name" value="GFO_IDH_MocA"/>
    <property type="match status" value="1"/>
</dbReference>
<proteinExistence type="predicted"/>
<protein>
    <submittedName>
        <fullName evidence="3">Dehydrogenase</fullName>
    </submittedName>
</protein>
<dbReference type="Pfam" id="PF22725">
    <property type="entry name" value="GFO_IDH_MocA_C3"/>
    <property type="match status" value="1"/>
</dbReference>
<evidence type="ECO:0000259" key="2">
    <source>
        <dbReference type="Pfam" id="PF22725"/>
    </source>
</evidence>
<dbReference type="Gene3D" id="3.40.50.720">
    <property type="entry name" value="NAD(P)-binding Rossmann-like Domain"/>
    <property type="match status" value="1"/>
</dbReference>
<dbReference type="InterPro" id="IPR055170">
    <property type="entry name" value="GFO_IDH_MocA-like_dom"/>
</dbReference>
<dbReference type="SUPFAM" id="SSF51735">
    <property type="entry name" value="NAD(P)-binding Rossmann-fold domains"/>
    <property type="match status" value="1"/>
</dbReference>
<dbReference type="SUPFAM" id="SSF55347">
    <property type="entry name" value="Glyceraldehyde-3-phosphate dehydrogenase-like, C-terminal domain"/>
    <property type="match status" value="1"/>
</dbReference>
<dbReference type="Proteomes" id="UP000245412">
    <property type="component" value="Unassembled WGS sequence"/>
</dbReference>
<name>A0AB73T7G3_9FIRM</name>
<dbReference type="InterPro" id="IPR051317">
    <property type="entry name" value="Gfo/Idh/MocA_oxidoreduct"/>
</dbReference>
<dbReference type="PANTHER" id="PTHR43708">
    <property type="entry name" value="CONSERVED EXPRESSED OXIDOREDUCTASE (EUROFUNG)"/>
    <property type="match status" value="1"/>
</dbReference>
<dbReference type="EMBL" id="QGGY01000003">
    <property type="protein sequence ID" value="PWJ77519.1"/>
    <property type="molecule type" value="Genomic_DNA"/>
</dbReference>
<dbReference type="Gene3D" id="3.30.360.10">
    <property type="entry name" value="Dihydrodipicolinate Reductase, domain 2"/>
    <property type="match status" value="1"/>
</dbReference>
<keyword evidence="4" id="KW-1185">Reference proteome</keyword>
<comment type="caution">
    <text evidence="3">The sequence shown here is derived from an EMBL/GenBank/DDBJ whole genome shotgun (WGS) entry which is preliminary data.</text>
</comment>
<gene>
    <name evidence="3" type="ORF">C7383_103365</name>
</gene>
<evidence type="ECO:0000313" key="3">
    <source>
        <dbReference type="EMBL" id="PWJ77519.1"/>
    </source>
</evidence>
<dbReference type="RefSeq" id="WP_109625614.1">
    <property type="nucleotide sequence ID" value="NZ_JANKBI010000002.1"/>
</dbReference>
<dbReference type="GO" id="GO:0000166">
    <property type="term" value="F:nucleotide binding"/>
    <property type="evidence" value="ECO:0007669"/>
    <property type="project" value="InterPro"/>
</dbReference>
<evidence type="ECO:0000313" key="4">
    <source>
        <dbReference type="Proteomes" id="UP000245412"/>
    </source>
</evidence>
<feature type="domain" description="Gfo/Idh/MocA-like oxidoreductase N-terminal" evidence="1">
    <location>
        <begin position="5"/>
        <end position="115"/>
    </location>
</feature>
<dbReference type="InterPro" id="IPR036291">
    <property type="entry name" value="NAD(P)-bd_dom_sf"/>
</dbReference>
<accession>A0AB73T7G3</accession>
<dbReference type="PROSITE" id="PS51257">
    <property type="entry name" value="PROKAR_LIPOPROTEIN"/>
    <property type="match status" value="1"/>
</dbReference>
<sequence length="377" mass="42684">MKKYRVGIVGMGFIGCAHADALHRLGNVEIAAVCDEADMSRRKQIIQDAAVYRDYKEMFEKEQLDAVHICTPNKLHFPVAKEALRRGIAAVCEKPFTWSLAEAEELAELAEKGKVPNYINYCNRFYPMVRELKSRISKGALGELISAEGGYWQDCLLYDTDFSWRMLAENSGKTRTIGDLGSHWFDLLEHLTGQKVTAVLGQFKVQYSERKRSLGYHEMFKKQEETGCMENVAVDTEDMANVLFKMDNGAVGNAMFSQMCAGRKNELWINLDGTQASFNWNLEKPEELRIGKRGEGVLISRKDAETLDEAAMAFAGYPAGHTEGFADAIYHGFRQFYDSMEKGKGAAVYADFQDGRRSMLLNEKIYESACKEQWVRI</sequence>
<evidence type="ECO:0000259" key="1">
    <source>
        <dbReference type="Pfam" id="PF01408"/>
    </source>
</evidence>
<feature type="domain" description="GFO/IDH/MocA-like oxidoreductase" evidence="2">
    <location>
        <begin position="129"/>
        <end position="278"/>
    </location>
</feature>
<dbReference type="AlphaFoldDB" id="A0AB73T7G3"/>
<reference evidence="3 4" key="1">
    <citation type="submission" date="2018-05" db="EMBL/GenBank/DDBJ databases">
        <authorList>
            <person name="Goeker M."/>
            <person name="Huntemann M."/>
            <person name="Clum A."/>
            <person name="Pillay M."/>
            <person name="Palaniappan K."/>
            <person name="Varghese N."/>
            <person name="Mikhailova N."/>
            <person name="Stamatis D."/>
            <person name="Reddy T."/>
            <person name="Daum C."/>
            <person name="Shapiro N."/>
            <person name="Ivanova N."/>
            <person name="Kyrpides N."/>
            <person name="Woyke T."/>
        </authorList>
    </citation>
    <scope>NUCLEOTIDE SEQUENCE [LARGE SCALE GENOMIC DNA]</scope>
    <source>
        <strain evidence="3 4">DSM 26524</strain>
    </source>
</reference>
<organism evidence="3 4">
    <name type="scientific">Murimonas intestini</name>
    <dbReference type="NCBI Taxonomy" id="1337051"/>
    <lineage>
        <taxon>Bacteria</taxon>
        <taxon>Bacillati</taxon>
        <taxon>Bacillota</taxon>
        <taxon>Clostridia</taxon>
        <taxon>Lachnospirales</taxon>
        <taxon>Lachnospiraceae</taxon>
        <taxon>Murimonas</taxon>
    </lineage>
</organism>
<dbReference type="InterPro" id="IPR000683">
    <property type="entry name" value="Gfo/Idh/MocA-like_OxRdtase_N"/>
</dbReference>